<sequence length="68" mass="7536">MLRSKISAIVSSAANIAYKVNAKTFVTKFTKDYDVFWKLIINTINKNRIAAKGDKVVIVSLMGQNSLS</sequence>
<accession>A0A1F5JL56</accession>
<gene>
    <name evidence="1" type="ORF">A2867_05355</name>
</gene>
<evidence type="ECO:0000313" key="1">
    <source>
        <dbReference type="EMBL" id="OGE29278.1"/>
    </source>
</evidence>
<proteinExistence type="predicted"/>
<dbReference type="EMBL" id="MFCP01000008">
    <property type="protein sequence ID" value="OGE29278.1"/>
    <property type="molecule type" value="Genomic_DNA"/>
</dbReference>
<evidence type="ECO:0000313" key="2">
    <source>
        <dbReference type="Proteomes" id="UP000177555"/>
    </source>
</evidence>
<dbReference type="Proteomes" id="UP000177555">
    <property type="component" value="Unassembled WGS sequence"/>
</dbReference>
<comment type="caution">
    <text evidence="1">The sequence shown here is derived from an EMBL/GenBank/DDBJ whole genome shotgun (WGS) entry which is preliminary data.</text>
</comment>
<protein>
    <submittedName>
        <fullName evidence="1">Uncharacterized protein</fullName>
    </submittedName>
</protein>
<name>A0A1F5JL56_9BACT</name>
<reference evidence="1 2" key="1">
    <citation type="journal article" date="2016" name="Nat. Commun.">
        <title>Thousands of microbial genomes shed light on interconnected biogeochemical processes in an aquifer system.</title>
        <authorList>
            <person name="Anantharaman K."/>
            <person name="Brown C.T."/>
            <person name="Hug L.A."/>
            <person name="Sharon I."/>
            <person name="Castelle C.J."/>
            <person name="Probst A.J."/>
            <person name="Thomas B.C."/>
            <person name="Singh A."/>
            <person name="Wilkins M.J."/>
            <person name="Karaoz U."/>
            <person name="Brodie E.L."/>
            <person name="Williams K.H."/>
            <person name="Hubbard S.S."/>
            <person name="Banfield J.F."/>
        </authorList>
    </citation>
    <scope>NUCLEOTIDE SEQUENCE [LARGE SCALE GENOMIC DNA]</scope>
</reference>
<dbReference type="AlphaFoldDB" id="A0A1F5JL56"/>
<organism evidence="1 2">
    <name type="scientific">Candidatus Daviesbacteria bacterium RIFCSPHIGHO2_01_FULL_40_11</name>
    <dbReference type="NCBI Taxonomy" id="1797762"/>
    <lineage>
        <taxon>Bacteria</taxon>
        <taxon>Candidatus Daviesiibacteriota</taxon>
    </lineage>
</organism>